<gene>
    <name evidence="3" type="ORF">CCS01_10515</name>
</gene>
<dbReference type="Gene3D" id="3.20.20.30">
    <property type="entry name" value="Luciferase-like domain"/>
    <property type="match status" value="1"/>
</dbReference>
<dbReference type="Proteomes" id="UP000239724">
    <property type="component" value="Unassembled WGS sequence"/>
</dbReference>
<keyword evidence="1" id="KW-0560">Oxidoreductase</keyword>
<evidence type="ECO:0000259" key="2">
    <source>
        <dbReference type="Pfam" id="PF00296"/>
    </source>
</evidence>
<evidence type="ECO:0000256" key="1">
    <source>
        <dbReference type="ARBA" id="ARBA00023002"/>
    </source>
</evidence>
<dbReference type="InterPro" id="IPR050564">
    <property type="entry name" value="F420-G6PD/mer"/>
</dbReference>
<organism evidence="3 4">
    <name type="scientific">Rhodopila globiformis</name>
    <name type="common">Rhodopseudomonas globiformis</name>
    <dbReference type="NCBI Taxonomy" id="1071"/>
    <lineage>
        <taxon>Bacteria</taxon>
        <taxon>Pseudomonadati</taxon>
        <taxon>Pseudomonadota</taxon>
        <taxon>Alphaproteobacteria</taxon>
        <taxon>Acetobacterales</taxon>
        <taxon>Acetobacteraceae</taxon>
        <taxon>Rhodopila</taxon>
    </lineage>
</organism>
<dbReference type="EMBL" id="NHRY01000106">
    <property type="protein sequence ID" value="PPQ34529.1"/>
    <property type="molecule type" value="Genomic_DNA"/>
</dbReference>
<dbReference type="InterPro" id="IPR011251">
    <property type="entry name" value="Luciferase-like_dom"/>
</dbReference>
<accession>A0A2S6NIT1</accession>
<sequence length="326" mass="36480">MTDSQMLFSDVYAVCALAAQHTRTLRIGPGTAICGTRIPPVQVAAMATLNRIAPGRVFLGIGTGNTAMRTMGQKPMKLAAFEDYLRVLSGLLDGEVVDYTYEGRTRPITMLRHDTRFMNLQPRIPLYVSGFGPRAMSMAGEYGDGIIFAIPPRGVPVQEALAHARQGAARSGRDMSGFRNATLINIALLEPGEPVDSDRIKQTVGPNVMASVYYFYDMVHERKIDPPDFLQRMWKPYCALVEQTPPEHRHFRTHEFHYTDLHPGEADLIDEQLIRDTCLVGEPDEVVERIQALEQDGLQEMVFAVGNTGKWRLAEQFSRKVMKRLG</sequence>
<protein>
    <recommendedName>
        <fullName evidence="2">Luciferase-like domain-containing protein</fullName>
    </recommendedName>
</protein>
<keyword evidence="4" id="KW-1185">Reference proteome</keyword>
<dbReference type="PANTHER" id="PTHR43244:SF1">
    <property type="entry name" value="5,10-METHYLENETETRAHYDROMETHANOPTERIN REDUCTASE"/>
    <property type="match status" value="1"/>
</dbReference>
<dbReference type="Pfam" id="PF00296">
    <property type="entry name" value="Bac_luciferase"/>
    <property type="match status" value="1"/>
</dbReference>
<dbReference type="PANTHER" id="PTHR43244">
    <property type="match status" value="1"/>
</dbReference>
<dbReference type="InterPro" id="IPR036661">
    <property type="entry name" value="Luciferase-like_sf"/>
</dbReference>
<evidence type="ECO:0000313" key="3">
    <source>
        <dbReference type="EMBL" id="PPQ34529.1"/>
    </source>
</evidence>
<dbReference type="GO" id="GO:0016705">
    <property type="term" value="F:oxidoreductase activity, acting on paired donors, with incorporation or reduction of molecular oxygen"/>
    <property type="evidence" value="ECO:0007669"/>
    <property type="project" value="InterPro"/>
</dbReference>
<dbReference type="SUPFAM" id="SSF51679">
    <property type="entry name" value="Bacterial luciferase-like"/>
    <property type="match status" value="1"/>
</dbReference>
<feature type="domain" description="Luciferase-like" evidence="2">
    <location>
        <begin position="9"/>
        <end position="299"/>
    </location>
</feature>
<comment type="caution">
    <text evidence="3">The sequence shown here is derived from an EMBL/GenBank/DDBJ whole genome shotgun (WGS) entry which is preliminary data.</text>
</comment>
<evidence type="ECO:0000313" key="4">
    <source>
        <dbReference type="Proteomes" id="UP000239724"/>
    </source>
</evidence>
<dbReference type="AlphaFoldDB" id="A0A2S6NIT1"/>
<reference evidence="3 4" key="1">
    <citation type="journal article" date="2018" name="Arch. Microbiol.">
        <title>New insights into the metabolic potential of the phototrophic purple bacterium Rhodopila globiformis DSM 161(T) from its draft genome sequence and evidence for a vanadium-dependent nitrogenase.</title>
        <authorList>
            <person name="Imhoff J.F."/>
            <person name="Rahn T."/>
            <person name="Kunzel S."/>
            <person name="Neulinger S.C."/>
        </authorList>
    </citation>
    <scope>NUCLEOTIDE SEQUENCE [LARGE SCALE GENOMIC DNA]</scope>
    <source>
        <strain evidence="3 4">DSM 161</strain>
    </source>
</reference>
<dbReference type="CDD" id="cd01097">
    <property type="entry name" value="Tetrahydromethanopterin_reductase"/>
    <property type="match status" value="1"/>
</dbReference>
<name>A0A2S6NIT1_RHOGL</name>
<proteinExistence type="predicted"/>